<dbReference type="GeneID" id="27728835"/>
<dbReference type="AlphaFoldDB" id="A0A084FXH6"/>
<feature type="transmembrane region" description="Helical" evidence="2">
    <location>
        <begin position="188"/>
        <end position="206"/>
    </location>
</feature>
<proteinExistence type="predicted"/>
<organism evidence="3 4">
    <name type="scientific">Pseudallescheria apiosperma</name>
    <name type="common">Scedosporium apiospermum</name>
    <dbReference type="NCBI Taxonomy" id="563466"/>
    <lineage>
        <taxon>Eukaryota</taxon>
        <taxon>Fungi</taxon>
        <taxon>Dikarya</taxon>
        <taxon>Ascomycota</taxon>
        <taxon>Pezizomycotina</taxon>
        <taxon>Sordariomycetes</taxon>
        <taxon>Hypocreomycetidae</taxon>
        <taxon>Microascales</taxon>
        <taxon>Microascaceae</taxon>
        <taxon>Scedosporium</taxon>
    </lineage>
</organism>
<feature type="compositionally biased region" description="Basic and acidic residues" evidence="1">
    <location>
        <begin position="336"/>
        <end position="359"/>
    </location>
</feature>
<evidence type="ECO:0000313" key="4">
    <source>
        <dbReference type="Proteomes" id="UP000028545"/>
    </source>
</evidence>
<dbReference type="HOGENOM" id="CLU_024263_0_1_1"/>
<feature type="transmembrane region" description="Helical" evidence="2">
    <location>
        <begin position="144"/>
        <end position="168"/>
    </location>
</feature>
<gene>
    <name evidence="3" type="ORF">SAPIO_CDS9763</name>
</gene>
<dbReference type="VEuPathDB" id="FungiDB:SAPIO_CDS9763"/>
<dbReference type="OMA" id="CHPTNIR"/>
<sequence length="365" mass="40758">MSSPNGAPSGGAPTMPQGPPYLPNAAILGGVPTPSIDDPICGVLLALFIAAAVFNMAVLQINLRREHKFIMSGLLFGFCMARIVTLIMRIVWASRQTNVRIAIASNIFNQAGVLLLFIVNLIFAQRLVRAYHPKFGWHKIPTMFFRFFYFSVIALLIMVITATVRSFYTLNKNILLICRDIQLFSGTYLAVLAFLPIPIVLLAWAWPRKNRIDKFGEGRFRSKVRLVLFTSTLLAFGAGFRIGGSYDLRPRNNPGWYHHRAAYYCVNFVIELIVVYTYALLRFDKRFHIPNGSSAPGHYTNGVPASKESGGLDDRINSEADAFGGGSDEDTAVFSRDNEEANERKWDNRALADLEKQDQGRPISS</sequence>
<feature type="transmembrane region" description="Helical" evidence="2">
    <location>
        <begin position="99"/>
        <end position="123"/>
    </location>
</feature>
<dbReference type="OrthoDB" id="3357002at2759"/>
<reference evidence="3 4" key="1">
    <citation type="journal article" date="2014" name="Genome Announc.">
        <title>Draft genome sequence of the pathogenic fungus Scedosporium apiospermum.</title>
        <authorList>
            <person name="Vandeputte P."/>
            <person name="Ghamrawi S."/>
            <person name="Rechenmann M."/>
            <person name="Iltis A."/>
            <person name="Giraud S."/>
            <person name="Fleury M."/>
            <person name="Thornton C."/>
            <person name="Delhaes L."/>
            <person name="Meyer W."/>
            <person name="Papon N."/>
            <person name="Bouchara J.P."/>
        </authorList>
    </citation>
    <scope>NUCLEOTIDE SEQUENCE [LARGE SCALE GENOMIC DNA]</scope>
    <source>
        <strain evidence="3 4">IHEM 14462</strain>
    </source>
</reference>
<feature type="transmembrane region" description="Helical" evidence="2">
    <location>
        <begin position="42"/>
        <end position="61"/>
    </location>
</feature>
<accession>A0A084FXH6</accession>
<feature type="transmembrane region" description="Helical" evidence="2">
    <location>
        <begin position="73"/>
        <end position="93"/>
    </location>
</feature>
<evidence type="ECO:0000313" key="3">
    <source>
        <dbReference type="EMBL" id="KEZ39788.1"/>
    </source>
</evidence>
<feature type="transmembrane region" description="Helical" evidence="2">
    <location>
        <begin position="226"/>
        <end position="246"/>
    </location>
</feature>
<keyword evidence="2" id="KW-0472">Membrane</keyword>
<keyword evidence="2" id="KW-0812">Transmembrane</keyword>
<keyword evidence="2" id="KW-1133">Transmembrane helix</keyword>
<dbReference type="InterPro" id="IPR021460">
    <property type="entry name" value="DUF3112"/>
</dbReference>
<comment type="caution">
    <text evidence="3">The sequence shown here is derived from an EMBL/GenBank/DDBJ whole genome shotgun (WGS) entry which is preliminary data.</text>
</comment>
<evidence type="ECO:0000256" key="1">
    <source>
        <dbReference type="SAM" id="MobiDB-lite"/>
    </source>
</evidence>
<evidence type="ECO:0000256" key="2">
    <source>
        <dbReference type="SAM" id="Phobius"/>
    </source>
</evidence>
<feature type="transmembrane region" description="Helical" evidence="2">
    <location>
        <begin position="261"/>
        <end position="281"/>
    </location>
</feature>
<dbReference type="KEGG" id="sapo:SAPIO_CDS9763"/>
<dbReference type="EMBL" id="JOWA01000143">
    <property type="protein sequence ID" value="KEZ39788.1"/>
    <property type="molecule type" value="Genomic_DNA"/>
</dbReference>
<dbReference type="Pfam" id="PF11309">
    <property type="entry name" value="DUF3112"/>
    <property type="match status" value="1"/>
</dbReference>
<keyword evidence="4" id="KW-1185">Reference proteome</keyword>
<evidence type="ECO:0008006" key="5">
    <source>
        <dbReference type="Google" id="ProtNLM"/>
    </source>
</evidence>
<protein>
    <recommendedName>
        <fullName evidence="5">Family c-likeg-protein-coupled receptor protein</fullName>
    </recommendedName>
</protein>
<dbReference type="Proteomes" id="UP000028545">
    <property type="component" value="Unassembled WGS sequence"/>
</dbReference>
<dbReference type="PANTHER" id="PTHR35184">
    <property type="entry name" value="YALI0C10208P"/>
    <property type="match status" value="1"/>
</dbReference>
<dbReference type="PANTHER" id="PTHR35184:SF1">
    <property type="entry name" value="INTEGRAL MEMBRANE PROTEIN"/>
    <property type="match status" value="1"/>
</dbReference>
<dbReference type="RefSeq" id="XP_016639587.1">
    <property type="nucleotide sequence ID" value="XM_016791077.1"/>
</dbReference>
<name>A0A084FXH6_PSEDA</name>
<feature type="region of interest" description="Disordered" evidence="1">
    <location>
        <begin position="298"/>
        <end position="365"/>
    </location>
</feature>